<organism evidence="2 3">
    <name type="scientific">Mycteria americana</name>
    <name type="common">Wood stork</name>
    <dbReference type="NCBI Taxonomy" id="33587"/>
    <lineage>
        <taxon>Eukaryota</taxon>
        <taxon>Metazoa</taxon>
        <taxon>Chordata</taxon>
        <taxon>Craniata</taxon>
        <taxon>Vertebrata</taxon>
        <taxon>Euteleostomi</taxon>
        <taxon>Archelosauria</taxon>
        <taxon>Archosauria</taxon>
        <taxon>Dinosauria</taxon>
        <taxon>Saurischia</taxon>
        <taxon>Theropoda</taxon>
        <taxon>Coelurosauria</taxon>
        <taxon>Aves</taxon>
        <taxon>Neognathae</taxon>
        <taxon>Neoaves</taxon>
        <taxon>Aequornithes</taxon>
        <taxon>Ciconiiformes</taxon>
        <taxon>Ciconiidae</taxon>
        <taxon>Mycteria</taxon>
    </lineage>
</organism>
<evidence type="ECO:0000256" key="1">
    <source>
        <dbReference type="SAM" id="MobiDB-lite"/>
    </source>
</evidence>
<name>A0AAN7RK02_MYCAM</name>
<comment type="caution">
    <text evidence="2">The sequence shown here is derived from an EMBL/GenBank/DDBJ whole genome shotgun (WGS) entry which is preliminary data.</text>
</comment>
<proteinExistence type="predicted"/>
<dbReference type="AlphaFoldDB" id="A0AAN7RK02"/>
<dbReference type="EMBL" id="JAUNZN010000032">
    <property type="protein sequence ID" value="KAK4807107.1"/>
    <property type="molecule type" value="Genomic_DNA"/>
</dbReference>
<sequence length="117" mass="13054">MGERFRRAKAWCRDHFPGEPVPVTDHPLSEEPFPNVQSELPLRQLHSISSCPIAGHQREEISTSPSPAPHEEVVDCNEVTPQPSLLQAEEAKCPQPLLISLALETFHHLGRPPLDTL</sequence>
<evidence type="ECO:0000313" key="2">
    <source>
        <dbReference type="EMBL" id="KAK4807107.1"/>
    </source>
</evidence>
<reference evidence="2 3" key="1">
    <citation type="journal article" date="2023" name="J. Hered.">
        <title>Chromosome-level genome of the wood stork (Mycteria americana) provides insight into avian chromosome evolution.</title>
        <authorList>
            <person name="Flamio R. Jr."/>
            <person name="Ramstad K.M."/>
        </authorList>
    </citation>
    <scope>NUCLEOTIDE SEQUENCE [LARGE SCALE GENOMIC DNA]</scope>
    <source>
        <strain evidence="2">JAX WOST 10</strain>
    </source>
</reference>
<gene>
    <name evidence="2" type="ORF">QYF61_018448</name>
</gene>
<evidence type="ECO:0000313" key="3">
    <source>
        <dbReference type="Proteomes" id="UP001333110"/>
    </source>
</evidence>
<feature type="region of interest" description="Disordered" evidence="1">
    <location>
        <begin position="55"/>
        <end position="74"/>
    </location>
</feature>
<keyword evidence="3" id="KW-1185">Reference proteome</keyword>
<protein>
    <submittedName>
        <fullName evidence="2">Uncharacterized protein</fullName>
    </submittedName>
</protein>
<accession>A0AAN7RK02</accession>
<dbReference type="Proteomes" id="UP001333110">
    <property type="component" value="Unassembled WGS sequence"/>
</dbReference>